<reference evidence="1 2" key="1">
    <citation type="submission" date="2020-10" db="EMBL/GenBank/DDBJ databases">
        <title>Connecting structure to function with the recovery of over 1000 high-quality activated sludge metagenome-assembled genomes encoding full-length rRNA genes using long-read sequencing.</title>
        <authorList>
            <person name="Singleton C.M."/>
            <person name="Petriglieri F."/>
            <person name="Kristensen J.M."/>
            <person name="Kirkegaard R.H."/>
            <person name="Michaelsen T.Y."/>
            <person name="Andersen M.H."/>
            <person name="Karst S.M."/>
            <person name="Dueholm M.S."/>
            <person name="Nielsen P.H."/>
            <person name="Albertsen M."/>
        </authorList>
    </citation>
    <scope>NUCLEOTIDE SEQUENCE [LARGE SCALE GENOMIC DNA]</scope>
    <source>
        <strain evidence="1">OdNE_18-Q3-R46-58_MAXAC.008</strain>
    </source>
</reference>
<dbReference type="Proteomes" id="UP000709959">
    <property type="component" value="Unassembled WGS sequence"/>
</dbReference>
<comment type="caution">
    <text evidence="1">The sequence shown here is derived from an EMBL/GenBank/DDBJ whole genome shotgun (WGS) entry which is preliminary data.</text>
</comment>
<sequence>MFHRCCFGMILGMSLLAGQPSQPRNQAWVLALDGRGAMVGDLKAEEFRVKVAGKPRTLVQVKTPAQTADAAQSWVLVFEPIRDTNMRGAAFLAAADFLTKVPGGDRVFIVARGKDSLESLMPGFSLRRGLWAEALAKVPAMLPEALVGSSKNTVQGAGFQASFADATDGAAGQEALTALLAKFRSGAPGWASGTMDQRNVNVLDRLNFDNPTFVTGLLATVGREGTVLGSLLDQLAQVPGQKHVVVFSRCEADDLTHPNVKRAMSQNFKREKGDLGGPAESAALATRDMTLLQAELKAKAVASGVTVYSVAGAGQNVMGHVGTIASATGGFCFPLTSGVEAQFGQGIQIFGSRYLVQWAEEGTASGPASLEITTTRKDVKVLVQSLR</sequence>
<gene>
    <name evidence="1" type="ORF">IPN91_01975</name>
</gene>
<protein>
    <submittedName>
        <fullName evidence="1">Uncharacterized protein</fullName>
    </submittedName>
</protein>
<evidence type="ECO:0000313" key="2">
    <source>
        <dbReference type="Proteomes" id="UP000709959"/>
    </source>
</evidence>
<name>A0A936F0B6_9BACT</name>
<evidence type="ECO:0000313" key="1">
    <source>
        <dbReference type="EMBL" id="MBK8571410.1"/>
    </source>
</evidence>
<dbReference type="AlphaFoldDB" id="A0A936F0B6"/>
<dbReference type="EMBL" id="JADKCH010000001">
    <property type="protein sequence ID" value="MBK8571410.1"/>
    <property type="molecule type" value="Genomic_DNA"/>
</dbReference>
<accession>A0A936F0B6</accession>
<proteinExistence type="predicted"/>
<organism evidence="1 2">
    <name type="scientific">Candidatus Geothrix odensensis</name>
    <dbReference type="NCBI Taxonomy" id="2954440"/>
    <lineage>
        <taxon>Bacteria</taxon>
        <taxon>Pseudomonadati</taxon>
        <taxon>Acidobacteriota</taxon>
        <taxon>Holophagae</taxon>
        <taxon>Holophagales</taxon>
        <taxon>Holophagaceae</taxon>
        <taxon>Geothrix</taxon>
    </lineage>
</organism>